<sequence>MFVSQSECLCNSFCYNIIPDPLEKPNISMKPDFRVFVRGESAEISCSGNYPGSNFSLYRDGNIIASRIAPENNNKTTFTSLKSTAGNYWCKYTKHMDGRELTSPEKLTSPESERVGVTLRGKIECVDSITNGHSLPPDMSQVLTLKTIDISPTHFHRPTQYIPHSIISSLPFMTYIPIFPTLSPLAHTPTVSPSLPYTTAHSSTLLTPSICQSLDFHQ</sequence>
<dbReference type="InterPro" id="IPR013783">
    <property type="entry name" value="Ig-like_fold"/>
</dbReference>
<accession>A0A4W3GBG4</accession>
<keyword evidence="3" id="KW-1185">Reference proteome</keyword>
<protein>
    <recommendedName>
        <fullName evidence="1">Ig-like domain-containing protein</fullName>
    </recommendedName>
</protein>
<evidence type="ECO:0000259" key="1">
    <source>
        <dbReference type="PROSITE" id="PS50835"/>
    </source>
</evidence>
<dbReference type="SUPFAM" id="SSF48726">
    <property type="entry name" value="Immunoglobulin"/>
    <property type="match status" value="1"/>
</dbReference>
<dbReference type="Ensembl" id="ENSCMIT00000000102.1">
    <property type="protein sequence ID" value="ENSCMIP00000000077.1"/>
    <property type="gene ID" value="ENSCMIG00000000081.1"/>
</dbReference>
<name>A0A4W3GBG4_CALMI</name>
<reference evidence="3" key="3">
    <citation type="journal article" date="2014" name="Nature">
        <title>Elephant shark genome provides unique insights into gnathostome evolution.</title>
        <authorList>
            <consortium name="International Elephant Shark Genome Sequencing Consortium"/>
            <person name="Venkatesh B."/>
            <person name="Lee A.P."/>
            <person name="Ravi V."/>
            <person name="Maurya A.K."/>
            <person name="Lian M.M."/>
            <person name="Swann J.B."/>
            <person name="Ohta Y."/>
            <person name="Flajnik M.F."/>
            <person name="Sutoh Y."/>
            <person name="Kasahara M."/>
            <person name="Hoon S."/>
            <person name="Gangu V."/>
            <person name="Roy S.W."/>
            <person name="Irimia M."/>
            <person name="Korzh V."/>
            <person name="Kondrychyn I."/>
            <person name="Lim Z.W."/>
            <person name="Tay B.H."/>
            <person name="Tohari S."/>
            <person name="Kong K.W."/>
            <person name="Ho S."/>
            <person name="Lorente-Galdos B."/>
            <person name="Quilez J."/>
            <person name="Marques-Bonet T."/>
            <person name="Raney B.J."/>
            <person name="Ingham P.W."/>
            <person name="Tay A."/>
            <person name="Hillier L.W."/>
            <person name="Minx P."/>
            <person name="Boehm T."/>
            <person name="Wilson R.K."/>
            <person name="Brenner S."/>
            <person name="Warren W.C."/>
        </authorList>
    </citation>
    <scope>NUCLEOTIDE SEQUENCE [LARGE SCALE GENOMIC DNA]</scope>
</reference>
<reference evidence="3" key="2">
    <citation type="journal article" date="2007" name="PLoS Biol.">
        <title>Survey sequencing and comparative analysis of the elephant shark (Callorhinchus milii) genome.</title>
        <authorList>
            <person name="Venkatesh B."/>
            <person name="Kirkness E.F."/>
            <person name="Loh Y.H."/>
            <person name="Halpern A.L."/>
            <person name="Lee A.P."/>
            <person name="Johnson J."/>
            <person name="Dandona N."/>
            <person name="Viswanathan L.D."/>
            <person name="Tay A."/>
            <person name="Venter J.C."/>
            <person name="Strausberg R.L."/>
            <person name="Brenner S."/>
        </authorList>
    </citation>
    <scope>NUCLEOTIDE SEQUENCE [LARGE SCALE GENOMIC DNA]</scope>
</reference>
<dbReference type="InterPro" id="IPR036179">
    <property type="entry name" value="Ig-like_dom_sf"/>
</dbReference>
<dbReference type="InParanoid" id="A0A4W3GBG4"/>
<dbReference type="Proteomes" id="UP000314986">
    <property type="component" value="Unassembled WGS sequence"/>
</dbReference>
<dbReference type="GeneTree" id="ENSGT00970000196830"/>
<evidence type="ECO:0000313" key="2">
    <source>
        <dbReference type="Ensembl" id="ENSCMIP00000000077.1"/>
    </source>
</evidence>
<dbReference type="InterPro" id="IPR041066">
    <property type="entry name" value="C19orf38_Ig"/>
</dbReference>
<feature type="domain" description="Ig-like" evidence="1">
    <location>
        <begin position="25"/>
        <end position="108"/>
    </location>
</feature>
<dbReference type="AlphaFoldDB" id="A0A4W3GBG4"/>
<dbReference type="Gene3D" id="2.60.40.10">
    <property type="entry name" value="Immunoglobulins"/>
    <property type="match status" value="1"/>
</dbReference>
<evidence type="ECO:0000313" key="3">
    <source>
        <dbReference type="Proteomes" id="UP000314986"/>
    </source>
</evidence>
<dbReference type="InterPro" id="IPR007110">
    <property type="entry name" value="Ig-like_dom"/>
</dbReference>
<reference evidence="2" key="4">
    <citation type="submission" date="2025-08" db="UniProtKB">
        <authorList>
            <consortium name="Ensembl"/>
        </authorList>
    </citation>
    <scope>IDENTIFICATION</scope>
</reference>
<reference evidence="2" key="5">
    <citation type="submission" date="2025-09" db="UniProtKB">
        <authorList>
            <consortium name="Ensembl"/>
        </authorList>
    </citation>
    <scope>IDENTIFICATION</scope>
</reference>
<organism evidence="2 3">
    <name type="scientific">Callorhinchus milii</name>
    <name type="common">Ghost shark</name>
    <dbReference type="NCBI Taxonomy" id="7868"/>
    <lineage>
        <taxon>Eukaryota</taxon>
        <taxon>Metazoa</taxon>
        <taxon>Chordata</taxon>
        <taxon>Craniata</taxon>
        <taxon>Vertebrata</taxon>
        <taxon>Chondrichthyes</taxon>
        <taxon>Holocephali</taxon>
        <taxon>Chimaeriformes</taxon>
        <taxon>Callorhinchidae</taxon>
        <taxon>Callorhinchus</taxon>
    </lineage>
</organism>
<dbReference type="Pfam" id="PF17737">
    <property type="entry name" value="Ig_C19orf38"/>
    <property type="match status" value="1"/>
</dbReference>
<dbReference type="PROSITE" id="PS50835">
    <property type="entry name" value="IG_LIKE"/>
    <property type="match status" value="1"/>
</dbReference>
<reference evidence="3" key="1">
    <citation type="journal article" date="2006" name="Science">
        <title>Ancient noncoding elements conserved in the human genome.</title>
        <authorList>
            <person name="Venkatesh B."/>
            <person name="Kirkness E.F."/>
            <person name="Loh Y.H."/>
            <person name="Halpern A.L."/>
            <person name="Lee A.P."/>
            <person name="Johnson J."/>
            <person name="Dandona N."/>
            <person name="Viswanathan L.D."/>
            <person name="Tay A."/>
            <person name="Venter J.C."/>
            <person name="Strausberg R.L."/>
            <person name="Brenner S."/>
        </authorList>
    </citation>
    <scope>NUCLEOTIDE SEQUENCE [LARGE SCALE GENOMIC DNA]</scope>
</reference>
<proteinExistence type="predicted"/>